<evidence type="ECO:0000256" key="1">
    <source>
        <dbReference type="SAM" id="MobiDB-lite"/>
    </source>
</evidence>
<feature type="region of interest" description="Disordered" evidence="1">
    <location>
        <begin position="25"/>
        <end position="49"/>
    </location>
</feature>
<sequence>MDVSVKEEAPIEIEGYVIIDTTSKTSYSDSEDDGIRPSKKRKLSHHDVDSAKKLDAKEEMQQLLQEWGLAALSETFSQNLIDSSVLDYILDVDIVDLCRDFPMRYRLILRHKLAEKRGKSVGGCPRADSCASKENHPPAKSISQASIIAQENWLESRKPSPSVTVKHIPKRANVCAIDMLLNKAFAERSDDEKRLLVSMDIPRPDLPHLRSTRPSSTKNTTITRKFHRSRYDATWWLCGSPKHNRLYCWPCLLFHTTDDNVTWLRKGFNDLNHLSAAAKAHSSSQRHMDNVTAYENYGRSTVAYLHSARESAVAENVLSANAPKKAKTPLPKAKSSTKNSDKGAQGKDTRKRLAQVKDESTSVGDLNLNNTT</sequence>
<accession>A0ABM1Z479</accession>
<protein>
    <submittedName>
        <fullName evidence="2">Uncharacterized protein</fullName>
    </submittedName>
</protein>
<keyword evidence="3" id="KW-1185">Reference proteome</keyword>
<name>A0ABM1Z479_AEDAL</name>
<organism evidence="2 3">
    <name type="scientific">Aedes albopictus</name>
    <name type="common">Asian tiger mosquito</name>
    <name type="synonym">Stegomyia albopicta</name>
    <dbReference type="NCBI Taxonomy" id="7160"/>
    <lineage>
        <taxon>Eukaryota</taxon>
        <taxon>Metazoa</taxon>
        <taxon>Ecdysozoa</taxon>
        <taxon>Arthropoda</taxon>
        <taxon>Hexapoda</taxon>
        <taxon>Insecta</taxon>
        <taxon>Pterygota</taxon>
        <taxon>Neoptera</taxon>
        <taxon>Endopterygota</taxon>
        <taxon>Diptera</taxon>
        <taxon>Nematocera</taxon>
        <taxon>Culicoidea</taxon>
        <taxon>Culicidae</taxon>
        <taxon>Culicinae</taxon>
        <taxon>Aedini</taxon>
        <taxon>Aedes</taxon>
        <taxon>Stegomyia</taxon>
    </lineage>
</organism>
<feature type="region of interest" description="Disordered" evidence="1">
    <location>
        <begin position="319"/>
        <end position="372"/>
    </location>
</feature>
<proteinExistence type="predicted"/>
<evidence type="ECO:0000313" key="2">
    <source>
        <dbReference type="EnsemblMetazoa" id="AALFPA23_014937.P21644"/>
    </source>
</evidence>
<dbReference type="Proteomes" id="UP000069940">
    <property type="component" value="Unassembled WGS sequence"/>
</dbReference>
<feature type="compositionally biased region" description="Basic and acidic residues" evidence="1">
    <location>
        <begin position="339"/>
        <end position="348"/>
    </location>
</feature>
<dbReference type="EnsemblMetazoa" id="AALFPA23_014937.R21644">
    <property type="protein sequence ID" value="AALFPA23_014937.P21644"/>
    <property type="gene ID" value="AALFPA23_014937"/>
</dbReference>
<dbReference type="GeneID" id="115257650"/>
<evidence type="ECO:0000313" key="3">
    <source>
        <dbReference type="Proteomes" id="UP000069940"/>
    </source>
</evidence>
<dbReference type="RefSeq" id="XP_029713347.2">
    <property type="nucleotide sequence ID" value="XM_029857487.2"/>
</dbReference>
<feature type="compositionally biased region" description="Polar residues" evidence="1">
    <location>
        <begin position="361"/>
        <end position="372"/>
    </location>
</feature>
<reference evidence="3" key="1">
    <citation type="journal article" date="2015" name="Proc. Natl. Acad. Sci. U.S.A.">
        <title>Genome sequence of the Asian Tiger mosquito, Aedes albopictus, reveals insights into its biology, genetics, and evolution.</title>
        <authorList>
            <person name="Chen X.G."/>
            <person name="Jiang X."/>
            <person name="Gu J."/>
            <person name="Xu M."/>
            <person name="Wu Y."/>
            <person name="Deng Y."/>
            <person name="Zhang C."/>
            <person name="Bonizzoni M."/>
            <person name="Dermauw W."/>
            <person name="Vontas J."/>
            <person name="Armbruster P."/>
            <person name="Huang X."/>
            <person name="Yang Y."/>
            <person name="Zhang H."/>
            <person name="He W."/>
            <person name="Peng H."/>
            <person name="Liu Y."/>
            <person name="Wu K."/>
            <person name="Chen J."/>
            <person name="Lirakis M."/>
            <person name="Topalis P."/>
            <person name="Van Leeuwen T."/>
            <person name="Hall A.B."/>
            <person name="Jiang X."/>
            <person name="Thorpe C."/>
            <person name="Mueller R.L."/>
            <person name="Sun C."/>
            <person name="Waterhouse R.M."/>
            <person name="Yan G."/>
            <person name="Tu Z.J."/>
            <person name="Fang X."/>
            <person name="James A.A."/>
        </authorList>
    </citation>
    <scope>NUCLEOTIDE SEQUENCE [LARGE SCALE GENOMIC DNA]</scope>
    <source>
        <strain evidence="3">Foshan</strain>
    </source>
</reference>
<reference evidence="2" key="2">
    <citation type="submission" date="2025-05" db="UniProtKB">
        <authorList>
            <consortium name="EnsemblMetazoa"/>
        </authorList>
    </citation>
    <scope>IDENTIFICATION</scope>
    <source>
        <strain evidence="2">Foshan</strain>
    </source>
</reference>